<reference evidence="7" key="1">
    <citation type="submission" date="2020-11" db="EMBL/GenBank/DDBJ databases">
        <authorList>
            <consortium name="DOE Joint Genome Institute"/>
            <person name="Ahrendt S."/>
            <person name="Riley R."/>
            <person name="Andreopoulos W."/>
            <person name="Labutti K."/>
            <person name="Pangilinan J."/>
            <person name="Ruiz-Duenas F.J."/>
            <person name="Barrasa J.M."/>
            <person name="Sanchez-Garcia M."/>
            <person name="Camarero S."/>
            <person name="Miyauchi S."/>
            <person name="Serrano A."/>
            <person name="Linde D."/>
            <person name="Babiker R."/>
            <person name="Drula E."/>
            <person name="Ayuso-Fernandez I."/>
            <person name="Pacheco R."/>
            <person name="Padilla G."/>
            <person name="Ferreira P."/>
            <person name="Barriuso J."/>
            <person name="Kellner H."/>
            <person name="Castanera R."/>
            <person name="Alfaro M."/>
            <person name="Ramirez L."/>
            <person name="Pisabarro A.G."/>
            <person name="Kuo A."/>
            <person name="Tritt A."/>
            <person name="Lipzen A."/>
            <person name="He G."/>
            <person name="Yan M."/>
            <person name="Ng V."/>
            <person name="Cullen D."/>
            <person name="Martin F."/>
            <person name="Rosso M.-N."/>
            <person name="Henrissat B."/>
            <person name="Hibbett D."/>
            <person name="Martinez A.T."/>
            <person name="Grigoriev I.V."/>
        </authorList>
    </citation>
    <scope>NUCLEOTIDE SEQUENCE</scope>
    <source>
        <strain evidence="7">CBS 506.95</strain>
    </source>
</reference>
<dbReference type="GO" id="GO:0006281">
    <property type="term" value="P:DNA repair"/>
    <property type="evidence" value="ECO:0007669"/>
    <property type="project" value="UniProtKB-KW"/>
</dbReference>
<feature type="compositionally biased region" description="Basic and acidic residues" evidence="5">
    <location>
        <begin position="269"/>
        <end position="301"/>
    </location>
</feature>
<keyword evidence="4" id="KW-0539">Nucleus</keyword>
<keyword evidence="2" id="KW-0227">DNA damage</keyword>
<evidence type="ECO:0000259" key="6">
    <source>
        <dbReference type="Pfam" id="PF12253"/>
    </source>
</evidence>
<feature type="domain" description="Chromatin assembly factor 1 subunit A dimerization" evidence="6">
    <location>
        <begin position="477"/>
        <end position="549"/>
    </location>
</feature>
<evidence type="ECO:0000256" key="5">
    <source>
        <dbReference type="SAM" id="MobiDB-lite"/>
    </source>
</evidence>
<dbReference type="GO" id="GO:0033186">
    <property type="term" value="C:CAF-1 complex"/>
    <property type="evidence" value="ECO:0007669"/>
    <property type="project" value="TreeGrafter"/>
</dbReference>
<evidence type="ECO:0000256" key="4">
    <source>
        <dbReference type="ARBA" id="ARBA00023242"/>
    </source>
</evidence>
<dbReference type="Pfam" id="PF12253">
    <property type="entry name" value="CAF1A_dimeriz"/>
    <property type="match status" value="1"/>
</dbReference>
<organism evidence="7 8">
    <name type="scientific">Crepidotus variabilis</name>
    <dbReference type="NCBI Taxonomy" id="179855"/>
    <lineage>
        <taxon>Eukaryota</taxon>
        <taxon>Fungi</taxon>
        <taxon>Dikarya</taxon>
        <taxon>Basidiomycota</taxon>
        <taxon>Agaricomycotina</taxon>
        <taxon>Agaricomycetes</taxon>
        <taxon>Agaricomycetidae</taxon>
        <taxon>Agaricales</taxon>
        <taxon>Agaricineae</taxon>
        <taxon>Crepidotaceae</taxon>
        <taxon>Crepidotus</taxon>
    </lineage>
</organism>
<dbReference type="PANTHER" id="PTHR15272:SF0">
    <property type="entry name" value="CHROMATIN ASSEMBLY FACTOR 1 SUBUNIT A"/>
    <property type="match status" value="1"/>
</dbReference>
<feature type="compositionally biased region" description="Basic and acidic residues" evidence="5">
    <location>
        <begin position="232"/>
        <end position="252"/>
    </location>
</feature>
<dbReference type="GO" id="GO:0006334">
    <property type="term" value="P:nucleosome assembly"/>
    <property type="evidence" value="ECO:0007669"/>
    <property type="project" value="TreeGrafter"/>
</dbReference>
<keyword evidence="3" id="KW-0234">DNA repair</keyword>
<sequence>MSNLQGNTRNGSISASPEKKSEKAFVVELKNGKVIFKQKPTSFEKNSETLQEIVTFRGILEERISKQETPLTIFPEAFKPLIAKLAHESDKTLPALVKHIHHELLPTVDDDDEQSSVVAIAALPVMVVEDVIKAVLTRNNYGLDAPLGVKLPAAVCVWRWEVRPEYIGWLPKNSREKAEIRQTERVQARHELKKTFDALSQDERNALIDPKKTHKLPNKEMNRPETTPNPEMKVDEKPASESAKKQGKKKEESENDQTDIPKGAARPKKAQDPEKTVKDKDRQEKKAARMEKEQKEKDAKNKSQNIMAKFFNKPKAAAPTVRIQQPMAVAGPSKVQSDFERTFKPFVLGKDKVLAPQNWFKAERKRRRRIAAQGTSKTIIVVDSEDEHDVEMIDTYPSHEELSSMTPQERLRLSLVDLPPPLTPTLRLRNPPGFKIYHPESVRDIFTQLSEAEVSGNAELVRDIQDKLTKRDNIPAKAFCFHTDTRPGYFGTWTRNSKIIGPRRPLVKDTLVFDYAYDSGEEWEVEAAGDVDDAADDQDDEPEADSDRDSDLDSWLVDDDESPVDLAELTRRGSPPPLIDLTTSPSNSKRKAEEAEKKSKKKRKVDPLVPVARGPIYETTIGDISHELFHPFEPYGIQRFNDTPVSIDPFTFVSEFNGPPTSQDRKIPATDGVYVLPALPLRLAPALSSAPTLSTTAPKKPPTAPKTPFPEAHLSVLINKITQLQTSSINALVEAIYHDLREHKVKKNAVEAKVREVAEKCRDKKVWIVKPDLMQTSVAS</sequence>
<protein>
    <recommendedName>
        <fullName evidence="6">Chromatin assembly factor 1 subunit A dimerization domain-containing protein</fullName>
    </recommendedName>
</protein>
<evidence type="ECO:0000256" key="3">
    <source>
        <dbReference type="ARBA" id="ARBA00023204"/>
    </source>
</evidence>
<accession>A0A9P6JVJ3</accession>
<proteinExistence type="predicted"/>
<dbReference type="EMBL" id="MU157828">
    <property type="protein sequence ID" value="KAF9533495.1"/>
    <property type="molecule type" value="Genomic_DNA"/>
</dbReference>
<dbReference type="Proteomes" id="UP000807306">
    <property type="component" value="Unassembled WGS sequence"/>
</dbReference>
<dbReference type="PANTHER" id="PTHR15272">
    <property type="entry name" value="CHROMATIN ASSEMBLY FACTOR 1 SUBUNIT A CAF-1 SUBUNIT A"/>
    <property type="match status" value="1"/>
</dbReference>
<evidence type="ECO:0000313" key="8">
    <source>
        <dbReference type="Proteomes" id="UP000807306"/>
    </source>
</evidence>
<dbReference type="InterPro" id="IPR022043">
    <property type="entry name" value="CAF1A_DD"/>
</dbReference>
<keyword evidence="8" id="KW-1185">Reference proteome</keyword>
<evidence type="ECO:0000256" key="2">
    <source>
        <dbReference type="ARBA" id="ARBA00022763"/>
    </source>
</evidence>
<dbReference type="OrthoDB" id="440676at2759"/>
<comment type="caution">
    <text evidence="7">The sequence shown here is derived from an EMBL/GenBank/DDBJ whole genome shotgun (WGS) entry which is preliminary data.</text>
</comment>
<feature type="compositionally biased region" description="Acidic residues" evidence="5">
    <location>
        <begin position="552"/>
        <end position="563"/>
    </location>
</feature>
<dbReference type="AlphaFoldDB" id="A0A9P6JVJ3"/>
<name>A0A9P6JVJ3_9AGAR</name>
<feature type="region of interest" description="Disordered" evidence="5">
    <location>
        <begin position="530"/>
        <end position="605"/>
    </location>
</feature>
<feature type="compositionally biased region" description="Basic and acidic residues" evidence="5">
    <location>
        <begin position="195"/>
        <end position="223"/>
    </location>
</feature>
<gene>
    <name evidence="7" type="ORF">CPB83DRAFT_880065</name>
</gene>
<feature type="compositionally biased region" description="Acidic residues" evidence="5">
    <location>
        <begin position="530"/>
        <end position="544"/>
    </location>
</feature>
<comment type="subcellular location">
    <subcellularLocation>
        <location evidence="1">Nucleus</location>
    </subcellularLocation>
</comment>
<feature type="region of interest" description="Disordered" evidence="5">
    <location>
        <begin position="195"/>
        <end position="304"/>
    </location>
</feature>
<evidence type="ECO:0000313" key="7">
    <source>
        <dbReference type="EMBL" id="KAF9533495.1"/>
    </source>
</evidence>
<dbReference type="GO" id="GO:0005634">
    <property type="term" value="C:nucleus"/>
    <property type="evidence" value="ECO:0007669"/>
    <property type="project" value="UniProtKB-SubCell"/>
</dbReference>
<evidence type="ECO:0000256" key="1">
    <source>
        <dbReference type="ARBA" id="ARBA00004123"/>
    </source>
</evidence>